<dbReference type="InterPro" id="IPR005471">
    <property type="entry name" value="Tscrpt_reg_IclR_N"/>
</dbReference>
<accession>A0A9Y2MW21</accession>
<sequence>MANDSLTSVHRALKVLTALGSRPLGVQAVADEIGTEKTQVSRTLKALSEEGFVERDPRTLEYALGWRVFALAAAGTDNRLRHNAAKVLRGLTRDLGEAAYLTVREGASALTVLSEVSGRGIQAREWVGRTSPLNCTSSGRALLLGLDADEVAEILSGPLPGIGKAPRTVGAVLKRLRQEHRAGYVVSAEEYEVGLTAVAAPVLGFQGAPIAAVNVSLPSFRLTPDGLTHVIAAVAAAAASLSSGSRGLSGT</sequence>
<dbReference type="RefSeq" id="WP_285968078.1">
    <property type="nucleotide sequence ID" value="NZ_CP127294.1"/>
</dbReference>
<keyword evidence="3" id="KW-0804">Transcription</keyword>
<dbReference type="Proteomes" id="UP001236014">
    <property type="component" value="Chromosome"/>
</dbReference>
<feature type="domain" description="HTH iclR-type" evidence="4">
    <location>
        <begin position="6"/>
        <end position="66"/>
    </location>
</feature>
<dbReference type="GO" id="GO:0045892">
    <property type="term" value="P:negative regulation of DNA-templated transcription"/>
    <property type="evidence" value="ECO:0007669"/>
    <property type="project" value="TreeGrafter"/>
</dbReference>
<proteinExistence type="predicted"/>
<dbReference type="PANTHER" id="PTHR30136:SF24">
    <property type="entry name" value="HTH-TYPE TRANSCRIPTIONAL REPRESSOR ALLR"/>
    <property type="match status" value="1"/>
</dbReference>
<dbReference type="Pfam" id="PF09339">
    <property type="entry name" value="HTH_IclR"/>
    <property type="match status" value="1"/>
</dbReference>
<dbReference type="EMBL" id="CP127294">
    <property type="protein sequence ID" value="WIX77337.1"/>
    <property type="molecule type" value="Genomic_DNA"/>
</dbReference>
<evidence type="ECO:0000313" key="7">
    <source>
        <dbReference type="Proteomes" id="UP001236014"/>
    </source>
</evidence>
<keyword evidence="7" id="KW-1185">Reference proteome</keyword>
<dbReference type="SUPFAM" id="SSF46785">
    <property type="entry name" value="Winged helix' DNA-binding domain"/>
    <property type="match status" value="1"/>
</dbReference>
<dbReference type="InterPro" id="IPR014757">
    <property type="entry name" value="Tscrpt_reg_IclR_C"/>
</dbReference>
<gene>
    <name evidence="6" type="ORF">QRX50_39005</name>
</gene>
<name>A0A9Y2MW21_9PSEU</name>
<evidence type="ECO:0000256" key="2">
    <source>
        <dbReference type="ARBA" id="ARBA00023125"/>
    </source>
</evidence>
<dbReference type="SMART" id="SM00346">
    <property type="entry name" value="HTH_ICLR"/>
    <property type="match status" value="1"/>
</dbReference>
<dbReference type="PROSITE" id="PS51077">
    <property type="entry name" value="HTH_ICLR"/>
    <property type="match status" value="1"/>
</dbReference>
<feature type="domain" description="IclR-ED" evidence="5">
    <location>
        <begin position="67"/>
        <end position="247"/>
    </location>
</feature>
<evidence type="ECO:0000313" key="6">
    <source>
        <dbReference type="EMBL" id="WIX77337.1"/>
    </source>
</evidence>
<keyword evidence="1" id="KW-0805">Transcription regulation</keyword>
<dbReference type="GO" id="GO:0003677">
    <property type="term" value="F:DNA binding"/>
    <property type="evidence" value="ECO:0007669"/>
    <property type="project" value="UniProtKB-KW"/>
</dbReference>
<dbReference type="SUPFAM" id="SSF55781">
    <property type="entry name" value="GAF domain-like"/>
    <property type="match status" value="1"/>
</dbReference>
<dbReference type="InterPro" id="IPR029016">
    <property type="entry name" value="GAF-like_dom_sf"/>
</dbReference>
<dbReference type="KEGG" id="acab:QRX50_39005"/>
<evidence type="ECO:0000259" key="4">
    <source>
        <dbReference type="PROSITE" id="PS51077"/>
    </source>
</evidence>
<keyword evidence="2" id="KW-0238">DNA-binding</keyword>
<dbReference type="Gene3D" id="1.10.10.10">
    <property type="entry name" value="Winged helix-like DNA-binding domain superfamily/Winged helix DNA-binding domain"/>
    <property type="match status" value="1"/>
</dbReference>
<dbReference type="PROSITE" id="PS51078">
    <property type="entry name" value="ICLR_ED"/>
    <property type="match status" value="1"/>
</dbReference>
<evidence type="ECO:0000256" key="3">
    <source>
        <dbReference type="ARBA" id="ARBA00023163"/>
    </source>
</evidence>
<evidence type="ECO:0000256" key="1">
    <source>
        <dbReference type="ARBA" id="ARBA00023015"/>
    </source>
</evidence>
<protein>
    <submittedName>
        <fullName evidence="6">IclR family transcriptional regulator</fullName>
    </submittedName>
</protein>
<reference evidence="6 7" key="1">
    <citation type="submission" date="2023-06" db="EMBL/GenBank/DDBJ databases">
        <authorList>
            <person name="Oyuntsetseg B."/>
            <person name="Kim S.B."/>
        </authorList>
    </citation>
    <scope>NUCLEOTIDE SEQUENCE [LARGE SCALE GENOMIC DNA]</scope>
    <source>
        <strain evidence="6 7">2-15</strain>
    </source>
</reference>
<dbReference type="InterPro" id="IPR036390">
    <property type="entry name" value="WH_DNA-bd_sf"/>
</dbReference>
<organism evidence="6 7">
    <name type="scientific">Amycolatopsis carbonis</name>
    <dbReference type="NCBI Taxonomy" id="715471"/>
    <lineage>
        <taxon>Bacteria</taxon>
        <taxon>Bacillati</taxon>
        <taxon>Actinomycetota</taxon>
        <taxon>Actinomycetes</taxon>
        <taxon>Pseudonocardiales</taxon>
        <taxon>Pseudonocardiaceae</taxon>
        <taxon>Amycolatopsis</taxon>
    </lineage>
</organism>
<evidence type="ECO:0000259" key="5">
    <source>
        <dbReference type="PROSITE" id="PS51078"/>
    </source>
</evidence>
<dbReference type="GO" id="GO:0003700">
    <property type="term" value="F:DNA-binding transcription factor activity"/>
    <property type="evidence" value="ECO:0007669"/>
    <property type="project" value="TreeGrafter"/>
</dbReference>
<dbReference type="InterPro" id="IPR050707">
    <property type="entry name" value="HTH_MetabolicPath_Reg"/>
</dbReference>
<dbReference type="AlphaFoldDB" id="A0A9Y2MW21"/>
<dbReference type="InterPro" id="IPR036388">
    <property type="entry name" value="WH-like_DNA-bd_sf"/>
</dbReference>
<dbReference type="Pfam" id="PF01614">
    <property type="entry name" value="IclR_C"/>
    <property type="match status" value="1"/>
</dbReference>
<dbReference type="Gene3D" id="3.30.450.40">
    <property type="match status" value="1"/>
</dbReference>
<dbReference type="PANTHER" id="PTHR30136">
    <property type="entry name" value="HELIX-TURN-HELIX TRANSCRIPTIONAL REGULATOR, ICLR FAMILY"/>
    <property type="match status" value="1"/>
</dbReference>